<evidence type="ECO:0000256" key="8">
    <source>
        <dbReference type="ARBA" id="ARBA00022917"/>
    </source>
</evidence>
<dbReference type="EC" id="6.1.1.7" evidence="2"/>
<accession>A0A1J4RUJ1</accession>
<dbReference type="InterPro" id="IPR045864">
    <property type="entry name" value="aa-tRNA-synth_II/BPL/LPL"/>
</dbReference>
<feature type="domain" description="Alanyl-transfer RNA synthetases family profile" evidence="10">
    <location>
        <begin position="1"/>
        <end position="431"/>
    </location>
</feature>
<dbReference type="InterPro" id="IPR018162">
    <property type="entry name" value="Ala-tRNA-ligase_IIc_anticod-bd"/>
</dbReference>
<dbReference type="FunFam" id="3.30.980.10:FF:000004">
    <property type="entry name" value="Alanine--tRNA ligase, cytoplasmic"/>
    <property type="match status" value="1"/>
</dbReference>
<dbReference type="GO" id="GO:0006419">
    <property type="term" value="P:alanyl-tRNA aminoacylation"/>
    <property type="evidence" value="ECO:0007669"/>
    <property type="project" value="InterPro"/>
</dbReference>
<organism evidence="11 12">
    <name type="scientific">Candidatus Berkelbacteria bacterium CG1_02_42_45</name>
    <dbReference type="NCBI Taxonomy" id="1805036"/>
    <lineage>
        <taxon>Bacteria</taxon>
        <taxon>Candidatus Berkelbacteria</taxon>
    </lineage>
</organism>
<dbReference type="PANTHER" id="PTHR11777">
    <property type="entry name" value="ALANYL-TRNA SYNTHETASE"/>
    <property type="match status" value="1"/>
</dbReference>
<dbReference type="GO" id="GO:0004813">
    <property type="term" value="F:alanine-tRNA ligase activity"/>
    <property type="evidence" value="ECO:0007669"/>
    <property type="project" value="UniProtKB-EC"/>
</dbReference>
<dbReference type="InterPro" id="IPR018165">
    <property type="entry name" value="Ala-tRNA-synth_IIc_core"/>
</dbReference>
<dbReference type="Gene3D" id="3.30.930.10">
    <property type="entry name" value="Bira Bifunctional Protein, Domain 2"/>
    <property type="match status" value="1"/>
</dbReference>
<dbReference type="PROSITE" id="PS50860">
    <property type="entry name" value="AA_TRNA_LIGASE_II_ALA"/>
    <property type="match status" value="1"/>
</dbReference>
<evidence type="ECO:0000256" key="9">
    <source>
        <dbReference type="ARBA" id="ARBA00023146"/>
    </source>
</evidence>
<dbReference type="GO" id="GO:0000049">
    <property type="term" value="F:tRNA binding"/>
    <property type="evidence" value="ECO:0007669"/>
    <property type="project" value="UniProtKB-KW"/>
</dbReference>
<comment type="caution">
    <text evidence="11">The sequence shown here is derived from an EMBL/GenBank/DDBJ whole genome shotgun (WGS) entry which is preliminary data.</text>
</comment>
<dbReference type="SUPFAM" id="SSF101353">
    <property type="entry name" value="Putative anticodon-binding domain of alanyl-tRNA synthetase (AlaRS)"/>
    <property type="match status" value="1"/>
</dbReference>
<evidence type="ECO:0000256" key="7">
    <source>
        <dbReference type="ARBA" id="ARBA00022884"/>
    </source>
</evidence>
<dbReference type="InterPro" id="IPR012947">
    <property type="entry name" value="tRNA_SAD"/>
</dbReference>
<dbReference type="InterPro" id="IPR002318">
    <property type="entry name" value="Ala-tRNA-lgiase_IIc"/>
</dbReference>
<dbReference type="PRINTS" id="PR00980">
    <property type="entry name" value="TRNASYNTHALA"/>
</dbReference>
<feature type="non-terminal residue" evidence="11">
    <location>
        <position position="1"/>
    </location>
</feature>
<dbReference type="Gene3D" id="3.30.54.20">
    <property type="match status" value="1"/>
</dbReference>
<keyword evidence="9" id="KW-0030">Aminoacyl-tRNA synthetase</keyword>
<dbReference type="InterPro" id="IPR018164">
    <property type="entry name" value="Ala-tRNA-synth_IIc_N"/>
</dbReference>
<reference evidence="11 12" key="1">
    <citation type="journal article" date="2016" name="Environ. Microbiol.">
        <title>Genomic resolution of a cold subsurface aquifer community provides metabolic insights for novel microbes adapted to high CO concentrations.</title>
        <authorList>
            <person name="Probst A.J."/>
            <person name="Castelle C.J."/>
            <person name="Singh A."/>
            <person name="Brown C.T."/>
            <person name="Anantharaman K."/>
            <person name="Sharon I."/>
            <person name="Hug L.A."/>
            <person name="Burstein D."/>
            <person name="Emerson J.B."/>
            <person name="Thomas B.C."/>
            <person name="Banfield J.F."/>
        </authorList>
    </citation>
    <scope>NUCLEOTIDE SEQUENCE [LARGE SCALE GENOMIC DNA]</scope>
    <source>
        <strain evidence="11">CG1_02_42_45</strain>
    </source>
</reference>
<evidence type="ECO:0000313" key="11">
    <source>
        <dbReference type="EMBL" id="OIN90090.1"/>
    </source>
</evidence>
<gene>
    <name evidence="11" type="ORF">AUJ40_00630</name>
</gene>
<evidence type="ECO:0000259" key="10">
    <source>
        <dbReference type="PROSITE" id="PS50860"/>
    </source>
</evidence>
<keyword evidence="3" id="KW-0820">tRNA-binding</keyword>
<dbReference type="Proteomes" id="UP000182753">
    <property type="component" value="Unassembled WGS sequence"/>
</dbReference>
<evidence type="ECO:0000256" key="6">
    <source>
        <dbReference type="ARBA" id="ARBA00022840"/>
    </source>
</evidence>
<dbReference type="SUPFAM" id="SSF55186">
    <property type="entry name" value="ThrRS/AlaRS common domain"/>
    <property type="match status" value="1"/>
</dbReference>
<dbReference type="Pfam" id="PF07973">
    <property type="entry name" value="tRNA_SAD"/>
    <property type="match status" value="1"/>
</dbReference>
<dbReference type="InterPro" id="IPR050058">
    <property type="entry name" value="Ala-tRNA_ligase"/>
</dbReference>
<dbReference type="Pfam" id="PF01411">
    <property type="entry name" value="tRNA-synt_2c"/>
    <property type="match status" value="1"/>
</dbReference>
<evidence type="ECO:0000256" key="3">
    <source>
        <dbReference type="ARBA" id="ARBA00022555"/>
    </source>
</evidence>
<protein>
    <recommendedName>
        <fullName evidence="2">alanine--tRNA ligase</fullName>
        <ecNumber evidence="2">6.1.1.7</ecNumber>
    </recommendedName>
</protein>
<dbReference type="InterPro" id="IPR018163">
    <property type="entry name" value="Thr/Ala-tRNA-synth_IIc_edit"/>
</dbReference>
<evidence type="ECO:0000256" key="4">
    <source>
        <dbReference type="ARBA" id="ARBA00022598"/>
    </source>
</evidence>
<sequence length="431" mass="48374">KKVTGFSDEKIKGSGKGETFWSLGTEGSPSGPTVEFYVDELEVWNLVFNEYVMRDGKYIESELKGVDTGMGLERLAVVMQGESDVYQTDLFAPIISKIEELSGKKYNIASCHSEFDSESLSDGIPKQVRDDNIRAFRIITDHIRAAIALISDGVIPANKDQGYILRRLIRRAIIKGKQIGIEKNFCAEFSDSDKVKRDLDAEETKFRKNIESGLKIIESQTEFSSKVLFDLYQTYGIPVEVTVEEANRLGRDISNRAIEQSSNLMREHQELSRTASAGKFKGGLADNKVETTRLHTAAHLLLAALRQVLGPQVQQKGSNITEERLRFDFNHPEKLTQEQLSEVEKIVNEKIKANLLVVMEEMSLEEAKKSGATGVFDDRYGEKVKVYSIDNFSREICGGPHVKNTVELGHFKIIKEESSSAGIRRIKAILE</sequence>
<dbReference type="PANTHER" id="PTHR11777:SF9">
    <property type="entry name" value="ALANINE--TRNA LIGASE, CYTOPLASMIC"/>
    <property type="match status" value="1"/>
</dbReference>
<evidence type="ECO:0000313" key="12">
    <source>
        <dbReference type="Proteomes" id="UP000182753"/>
    </source>
</evidence>
<dbReference type="SMART" id="SM00863">
    <property type="entry name" value="tRNA_SAD"/>
    <property type="match status" value="1"/>
</dbReference>
<dbReference type="GO" id="GO:0005829">
    <property type="term" value="C:cytosol"/>
    <property type="evidence" value="ECO:0007669"/>
    <property type="project" value="TreeGrafter"/>
</dbReference>
<evidence type="ECO:0000256" key="2">
    <source>
        <dbReference type="ARBA" id="ARBA00013168"/>
    </source>
</evidence>
<dbReference type="GO" id="GO:0002161">
    <property type="term" value="F:aminoacyl-tRNA deacylase activity"/>
    <property type="evidence" value="ECO:0007669"/>
    <property type="project" value="TreeGrafter"/>
</dbReference>
<evidence type="ECO:0000256" key="1">
    <source>
        <dbReference type="ARBA" id="ARBA00008226"/>
    </source>
</evidence>
<dbReference type="AlphaFoldDB" id="A0A1J4RUJ1"/>
<proteinExistence type="inferred from homology"/>
<dbReference type="GO" id="GO:0005524">
    <property type="term" value="F:ATP binding"/>
    <property type="evidence" value="ECO:0007669"/>
    <property type="project" value="UniProtKB-KW"/>
</dbReference>
<dbReference type="SUPFAM" id="SSF55681">
    <property type="entry name" value="Class II aaRS and biotin synthetases"/>
    <property type="match status" value="1"/>
</dbReference>
<comment type="similarity">
    <text evidence="1">Belongs to the class-II aminoacyl-tRNA synthetase family.</text>
</comment>
<keyword evidence="6" id="KW-0067">ATP-binding</keyword>
<keyword evidence="5" id="KW-0547">Nucleotide-binding</keyword>
<evidence type="ECO:0000256" key="5">
    <source>
        <dbReference type="ARBA" id="ARBA00022741"/>
    </source>
</evidence>
<keyword evidence="7" id="KW-0694">RNA-binding</keyword>
<dbReference type="EMBL" id="MNUJ01000012">
    <property type="protein sequence ID" value="OIN90090.1"/>
    <property type="molecule type" value="Genomic_DNA"/>
</dbReference>
<name>A0A1J4RUJ1_9BACT</name>
<dbReference type="Gene3D" id="3.30.980.10">
    <property type="entry name" value="Threonyl-trna Synthetase, Chain A, domain 2"/>
    <property type="match status" value="1"/>
</dbReference>
<keyword evidence="8" id="KW-0648">Protein biosynthesis</keyword>
<keyword evidence="4" id="KW-0436">Ligase</keyword>